<organism evidence="2 3">
    <name type="scientific">Desulfovibrio porci</name>
    <dbReference type="NCBI Taxonomy" id="2605782"/>
    <lineage>
        <taxon>Bacteria</taxon>
        <taxon>Pseudomonadati</taxon>
        <taxon>Thermodesulfobacteriota</taxon>
        <taxon>Desulfovibrionia</taxon>
        <taxon>Desulfovibrionales</taxon>
        <taxon>Desulfovibrionaceae</taxon>
        <taxon>Desulfovibrio</taxon>
    </lineage>
</organism>
<proteinExistence type="predicted"/>
<dbReference type="RefSeq" id="WP_154509490.1">
    <property type="nucleotide sequence ID" value="NZ_VUMH01000003.1"/>
</dbReference>
<dbReference type="Proteomes" id="UP000477488">
    <property type="component" value="Unassembled WGS sequence"/>
</dbReference>
<evidence type="ECO:0000313" key="2">
    <source>
        <dbReference type="EMBL" id="MSS27280.1"/>
    </source>
</evidence>
<keyword evidence="3" id="KW-1185">Reference proteome</keyword>
<dbReference type="AlphaFoldDB" id="A0A6L5XJ82"/>
<name>A0A6L5XJ82_9BACT</name>
<accession>A0A6L5XJ82</accession>
<gene>
    <name evidence="2" type="ORF">FYJ44_04295</name>
</gene>
<feature type="domain" description="ParB-like N-terminal" evidence="1">
    <location>
        <begin position="49"/>
        <end position="143"/>
    </location>
</feature>
<dbReference type="SMART" id="SM00470">
    <property type="entry name" value="ParB"/>
    <property type="match status" value="1"/>
</dbReference>
<comment type="caution">
    <text evidence="2">The sequence shown here is derived from an EMBL/GenBank/DDBJ whole genome shotgun (WGS) entry which is preliminary data.</text>
</comment>
<reference evidence="2 3" key="1">
    <citation type="submission" date="2019-09" db="EMBL/GenBank/DDBJ databases">
        <title>In-depth cultivation of the pig gut microbiome towards novel bacterial diversity and tailored functional studies.</title>
        <authorList>
            <person name="Wylensek D."/>
            <person name="Hitch T.C.A."/>
            <person name="Clavel T."/>
        </authorList>
    </citation>
    <scope>NUCLEOTIDE SEQUENCE [LARGE SCALE GENOMIC DNA]</scope>
    <source>
        <strain evidence="2 3">PG-178-WT-4</strain>
    </source>
</reference>
<dbReference type="SUPFAM" id="SSF110849">
    <property type="entry name" value="ParB/Sulfiredoxin"/>
    <property type="match status" value="1"/>
</dbReference>
<dbReference type="Gene3D" id="3.90.1530.10">
    <property type="entry name" value="Conserved hypothetical protein from pyrococcus furiosus pfu- 392566-001, ParB domain"/>
    <property type="match status" value="1"/>
</dbReference>
<evidence type="ECO:0000313" key="3">
    <source>
        <dbReference type="Proteomes" id="UP000477488"/>
    </source>
</evidence>
<dbReference type="EMBL" id="VUMH01000003">
    <property type="protein sequence ID" value="MSS27280.1"/>
    <property type="molecule type" value="Genomic_DNA"/>
</dbReference>
<dbReference type="Pfam" id="PF02195">
    <property type="entry name" value="ParB_N"/>
    <property type="match status" value="1"/>
</dbReference>
<dbReference type="InterPro" id="IPR003115">
    <property type="entry name" value="ParB_N"/>
</dbReference>
<protein>
    <submittedName>
        <fullName evidence="2">ParB-like nuclease domain-containing protein</fullName>
    </submittedName>
</protein>
<dbReference type="CDD" id="cd16397">
    <property type="entry name" value="IbrB_like"/>
    <property type="match status" value="1"/>
</dbReference>
<evidence type="ECO:0000259" key="1">
    <source>
        <dbReference type="SMART" id="SM00470"/>
    </source>
</evidence>
<sequence length="222" mass="25139">MGIDELLSMLERALEDEKGDLDRRVAVYNQIVAMASAYLDLPHPVTCPQLVPVDRVHGNEYNPNKVAPPEMRLLTLSIEKDGMTMPVVVADDKNGWVVVDGFHRRRVAKAKAHIRQSLGGYLPIVRLNKSLEDRITSTVRHNMARGAHQVELTAKLVTLLRRHNWTNERIGKELGMDPDEVLRLKQMQGLAEAFSDREFSRAWDVDAQTRAAGQKKRSDSRL</sequence>
<dbReference type="InterPro" id="IPR036086">
    <property type="entry name" value="ParB/Sulfiredoxin_sf"/>
</dbReference>